<proteinExistence type="predicted"/>
<organism evidence="1 2">
    <name type="scientific">Panagrolaimus sp. ES5</name>
    <dbReference type="NCBI Taxonomy" id="591445"/>
    <lineage>
        <taxon>Eukaryota</taxon>
        <taxon>Metazoa</taxon>
        <taxon>Ecdysozoa</taxon>
        <taxon>Nematoda</taxon>
        <taxon>Chromadorea</taxon>
        <taxon>Rhabditida</taxon>
        <taxon>Tylenchina</taxon>
        <taxon>Panagrolaimomorpha</taxon>
        <taxon>Panagrolaimoidea</taxon>
        <taxon>Panagrolaimidae</taxon>
        <taxon>Panagrolaimus</taxon>
    </lineage>
</organism>
<evidence type="ECO:0000313" key="2">
    <source>
        <dbReference type="WBParaSite" id="ES5_v2.g29735.t1"/>
    </source>
</evidence>
<dbReference type="WBParaSite" id="ES5_v2.g29735.t1">
    <property type="protein sequence ID" value="ES5_v2.g29735.t1"/>
    <property type="gene ID" value="ES5_v2.g29735"/>
</dbReference>
<protein>
    <submittedName>
        <fullName evidence="2">Uncharacterized protein</fullName>
    </submittedName>
</protein>
<name>A0AC34GJD1_9BILA</name>
<sequence length="170" mass="19833">MMAYNLYCPLPPLSEFLQLPIDDLKRFAPRLDLQRFCDLVAVLGENGHVLTYPFFESFTITQTYEGKFETETIFGVIQFPESYLEQFEFGGGLYIIADSLWGIPTNMEKIKKLPHAPFSLYCNITRRESFKDKFDHFRHFDAIFLEIDRLSNHSITFSELLDLTKHTSAL</sequence>
<reference evidence="2" key="1">
    <citation type="submission" date="2022-11" db="UniProtKB">
        <authorList>
            <consortium name="WormBaseParasite"/>
        </authorList>
    </citation>
    <scope>IDENTIFICATION</scope>
</reference>
<dbReference type="Proteomes" id="UP000887579">
    <property type="component" value="Unplaced"/>
</dbReference>
<evidence type="ECO:0000313" key="1">
    <source>
        <dbReference type="Proteomes" id="UP000887579"/>
    </source>
</evidence>
<accession>A0AC34GJD1</accession>